<comment type="caution">
    <text evidence="3">The sequence shown here is derived from an EMBL/GenBank/DDBJ whole genome shotgun (WGS) entry which is preliminary data.</text>
</comment>
<dbReference type="Pfam" id="PF00149">
    <property type="entry name" value="Metallophos"/>
    <property type="match status" value="1"/>
</dbReference>
<name>A0A4R7C0D7_9HYPH</name>
<protein>
    <submittedName>
        <fullName evidence="3">DNA repair exonuclease SbcCD nuclease subunit</fullName>
    </submittedName>
</protein>
<evidence type="ECO:0000256" key="1">
    <source>
        <dbReference type="ARBA" id="ARBA00022801"/>
    </source>
</evidence>
<keyword evidence="4" id="KW-1185">Reference proteome</keyword>
<keyword evidence="1" id="KW-0378">Hydrolase</keyword>
<dbReference type="RefSeq" id="WP_133770759.1">
    <property type="nucleotide sequence ID" value="NZ_SNZR01000013.1"/>
</dbReference>
<dbReference type="InterPro" id="IPR014576">
    <property type="entry name" value="Pesterase_YhaO"/>
</dbReference>
<evidence type="ECO:0000259" key="2">
    <source>
        <dbReference type="Pfam" id="PF00149"/>
    </source>
</evidence>
<accession>A0A4R7C0D7</accession>
<dbReference type="CDD" id="cd00840">
    <property type="entry name" value="MPP_Mre11_N"/>
    <property type="match status" value="1"/>
</dbReference>
<dbReference type="PIRSF" id="PIRSF033091">
    <property type="entry name" value="Pesterase_YhaO"/>
    <property type="match status" value="1"/>
</dbReference>
<dbReference type="InterPro" id="IPR041796">
    <property type="entry name" value="Mre11_N"/>
</dbReference>
<feature type="domain" description="Calcineurin-like phosphoesterase" evidence="2">
    <location>
        <begin position="5"/>
        <end position="199"/>
    </location>
</feature>
<evidence type="ECO:0000313" key="3">
    <source>
        <dbReference type="EMBL" id="TDR89836.1"/>
    </source>
</evidence>
<dbReference type="SUPFAM" id="SSF56300">
    <property type="entry name" value="Metallo-dependent phosphatases"/>
    <property type="match status" value="1"/>
</dbReference>
<dbReference type="Gene3D" id="3.60.21.10">
    <property type="match status" value="1"/>
</dbReference>
<dbReference type="AlphaFoldDB" id="A0A4R7C0D7"/>
<dbReference type="InterPro" id="IPR029052">
    <property type="entry name" value="Metallo-depent_PP-like"/>
</dbReference>
<keyword evidence="3" id="KW-0269">Exonuclease</keyword>
<dbReference type="OrthoDB" id="9773856at2"/>
<proteinExistence type="predicted"/>
<dbReference type="Proteomes" id="UP000295122">
    <property type="component" value="Unassembled WGS sequence"/>
</dbReference>
<dbReference type="PANTHER" id="PTHR30337">
    <property type="entry name" value="COMPONENT OF ATP-DEPENDENT DSDNA EXONUCLEASE"/>
    <property type="match status" value="1"/>
</dbReference>
<dbReference type="InterPro" id="IPR004843">
    <property type="entry name" value="Calcineurin-like_PHP"/>
</dbReference>
<dbReference type="InterPro" id="IPR050535">
    <property type="entry name" value="DNA_Repair-Maintenance_Comp"/>
</dbReference>
<reference evidence="3 4" key="1">
    <citation type="submission" date="2019-03" db="EMBL/GenBank/DDBJ databases">
        <title>Genomic Encyclopedia of Type Strains, Phase IV (KMG-IV): sequencing the most valuable type-strain genomes for metagenomic binning, comparative biology and taxonomic classification.</title>
        <authorList>
            <person name="Goeker M."/>
        </authorList>
    </citation>
    <scope>NUCLEOTIDE SEQUENCE [LARGE SCALE GENOMIC DNA]</scope>
    <source>
        <strain evidence="3 4">DSM 25903</strain>
    </source>
</reference>
<organism evidence="3 4">
    <name type="scientific">Enterovirga rhinocerotis</name>
    <dbReference type="NCBI Taxonomy" id="1339210"/>
    <lineage>
        <taxon>Bacteria</taxon>
        <taxon>Pseudomonadati</taxon>
        <taxon>Pseudomonadota</taxon>
        <taxon>Alphaproteobacteria</taxon>
        <taxon>Hyphomicrobiales</taxon>
        <taxon>Methylobacteriaceae</taxon>
        <taxon>Enterovirga</taxon>
    </lineage>
</organism>
<keyword evidence="3" id="KW-0540">Nuclease</keyword>
<dbReference type="GO" id="GO:0004527">
    <property type="term" value="F:exonuclease activity"/>
    <property type="evidence" value="ECO:0007669"/>
    <property type="project" value="UniProtKB-KW"/>
</dbReference>
<dbReference type="PANTHER" id="PTHR30337:SF7">
    <property type="entry name" value="PHOSPHOESTERASE"/>
    <property type="match status" value="1"/>
</dbReference>
<gene>
    <name evidence="3" type="ORF">EV668_2672</name>
</gene>
<dbReference type="EMBL" id="SNZR01000013">
    <property type="protein sequence ID" value="TDR89836.1"/>
    <property type="molecule type" value="Genomic_DNA"/>
</dbReference>
<evidence type="ECO:0000313" key="4">
    <source>
        <dbReference type="Proteomes" id="UP000295122"/>
    </source>
</evidence>
<sequence length="413" mass="44320">MASFTFLHAADLHLASPLAGLAAKDARLAELFAAASRDAFTALVDHALAEKVAFLLIAGDVFDGDWPDLSIGLFFARELARLDRAGIPVALVRGNHDAESVVRKAVPLPGNVLDFPSAKAATHRLAELGVALHGRSFADRAVPDESFARSYPEPVAGLFNIGLLHTSCAGYAEHATYAPCTPAELALRGYQYWALGHVHEHQRLWDDPPIVYPGNLQGRSIRECGPKGAVAVEVVDGRVAGLRHLVFDRARFAHLDLAAGDDEAALIGTIEERLRAETEQLGERPLAFRVTLRGPSALHERIAGDREQFAADLQAAAHRLHAEAWLEALRVRTTRLAAPAAGEAGLLDPAALMASLDHDPALREKAIDILRDVANRLPGGMTPTGEPDLAEDLDQLFAEAEALVMARLPGRGC</sequence>